<dbReference type="SMART" id="SM00822">
    <property type="entry name" value="PKS_KR"/>
    <property type="match status" value="1"/>
</dbReference>
<gene>
    <name evidence="8" type="ORF">OG563_34300</name>
</gene>
<dbReference type="RefSeq" id="WP_329407067.1">
    <property type="nucleotide sequence ID" value="NZ_CP109441.1"/>
</dbReference>
<protein>
    <recommendedName>
        <fullName evidence="4">3-oxoacyl-[acyl-carrier-protein] reductase MabA</fullName>
    </recommendedName>
</protein>
<dbReference type="SUPFAM" id="SSF51735">
    <property type="entry name" value="NAD(P)-binding Rossmann-fold domains"/>
    <property type="match status" value="1"/>
</dbReference>
<sequence>MTGTVAVTDREGVDRRPAKRPRVAVVTGGASGMGLSICAAFAAGGYRVAVLDIDGDAAQRAAEQLRAADGAAIACAVDVTDREAVGAAMRKVRAEFGAIEILVTSAGLVGFSPFTEISPEAWNRVVDVNLNGVFHCTQAVIPDMVAAGWGRIVTISSSSAQRGSPGMVHYTAAKGAVVAMTKGLAREYAASGITVNTIPPSGIDTPMQRQSQAAGNLPDNSVMAKAIPVGHLGTGDDIAAACLFLCSDQAGYITGQILGVNGGSVI</sequence>
<evidence type="ECO:0000259" key="7">
    <source>
        <dbReference type="SMART" id="SM00822"/>
    </source>
</evidence>
<dbReference type="PANTHER" id="PTHR42879:SF2">
    <property type="entry name" value="3-OXOACYL-[ACYL-CARRIER-PROTEIN] REDUCTASE FABG"/>
    <property type="match status" value="1"/>
</dbReference>
<accession>A0ABZ1YM12</accession>
<evidence type="ECO:0000256" key="4">
    <source>
        <dbReference type="ARBA" id="ARBA00040781"/>
    </source>
</evidence>
<evidence type="ECO:0000256" key="3">
    <source>
        <dbReference type="ARBA" id="ARBA00022512"/>
    </source>
</evidence>
<dbReference type="InterPro" id="IPR050259">
    <property type="entry name" value="SDR"/>
</dbReference>
<dbReference type="PRINTS" id="PR00081">
    <property type="entry name" value="GDHRDH"/>
</dbReference>
<dbReference type="InterPro" id="IPR020904">
    <property type="entry name" value="Sc_DH/Rdtase_CS"/>
</dbReference>
<feature type="domain" description="Ketoreductase" evidence="7">
    <location>
        <begin position="22"/>
        <end position="201"/>
    </location>
</feature>
<keyword evidence="3" id="KW-0964">Secreted</keyword>
<evidence type="ECO:0000256" key="2">
    <source>
        <dbReference type="ARBA" id="ARBA00006484"/>
    </source>
</evidence>
<dbReference type="Gene3D" id="3.40.50.720">
    <property type="entry name" value="NAD(P)-binding Rossmann-like Domain"/>
    <property type="match status" value="1"/>
</dbReference>
<evidence type="ECO:0000313" key="9">
    <source>
        <dbReference type="Proteomes" id="UP001432062"/>
    </source>
</evidence>
<dbReference type="InterPro" id="IPR002347">
    <property type="entry name" value="SDR_fam"/>
</dbReference>
<dbReference type="Proteomes" id="UP001432062">
    <property type="component" value="Chromosome"/>
</dbReference>
<dbReference type="EMBL" id="CP109441">
    <property type="protein sequence ID" value="WUV44213.1"/>
    <property type="molecule type" value="Genomic_DNA"/>
</dbReference>
<dbReference type="Pfam" id="PF13561">
    <property type="entry name" value="adh_short_C2"/>
    <property type="match status" value="1"/>
</dbReference>
<dbReference type="NCBIfam" id="NF009466">
    <property type="entry name" value="PRK12826.1-2"/>
    <property type="match status" value="1"/>
</dbReference>
<keyword evidence="9" id="KW-1185">Reference proteome</keyword>
<organism evidence="8 9">
    <name type="scientific">Nocardia vinacea</name>
    <dbReference type="NCBI Taxonomy" id="96468"/>
    <lineage>
        <taxon>Bacteria</taxon>
        <taxon>Bacillati</taxon>
        <taxon>Actinomycetota</taxon>
        <taxon>Actinomycetes</taxon>
        <taxon>Mycobacteriales</taxon>
        <taxon>Nocardiaceae</taxon>
        <taxon>Nocardia</taxon>
    </lineage>
</organism>
<evidence type="ECO:0000256" key="5">
    <source>
        <dbReference type="ARBA" id="ARBA00047400"/>
    </source>
</evidence>
<dbReference type="InterPro" id="IPR036291">
    <property type="entry name" value="NAD(P)-bd_dom_sf"/>
</dbReference>
<dbReference type="PROSITE" id="PS00061">
    <property type="entry name" value="ADH_SHORT"/>
    <property type="match status" value="1"/>
</dbReference>
<comment type="subcellular location">
    <subcellularLocation>
        <location evidence="1">Secreted</location>
        <location evidence="1">Cell wall</location>
    </subcellularLocation>
</comment>
<comment type="similarity">
    <text evidence="2">Belongs to the short-chain dehydrogenases/reductases (SDR) family.</text>
</comment>
<evidence type="ECO:0000256" key="1">
    <source>
        <dbReference type="ARBA" id="ARBA00004191"/>
    </source>
</evidence>
<keyword evidence="3" id="KW-0134">Cell wall</keyword>
<evidence type="ECO:0000313" key="8">
    <source>
        <dbReference type="EMBL" id="WUV44213.1"/>
    </source>
</evidence>
<name>A0ABZ1YM12_9NOCA</name>
<dbReference type="PRINTS" id="PR00080">
    <property type="entry name" value="SDRFAMILY"/>
</dbReference>
<feature type="region of interest" description="Disordered" evidence="6">
    <location>
        <begin position="1"/>
        <end position="20"/>
    </location>
</feature>
<comment type="catalytic activity">
    <reaction evidence="5">
        <text>a (3R)-hydroxyacyl-[ACP] + NADP(+) = a 3-oxoacyl-[ACP] + NADPH + H(+)</text>
        <dbReference type="Rhea" id="RHEA:17397"/>
        <dbReference type="Rhea" id="RHEA-COMP:9916"/>
        <dbReference type="Rhea" id="RHEA-COMP:9945"/>
        <dbReference type="ChEBI" id="CHEBI:15378"/>
        <dbReference type="ChEBI" id="CHEBI:57783"/>
        <dbReference type="ChEBI" id="CHEBI:58349"/>
        <dbReference type="ChEBI" id="CHEBI:78776"/>
        <dbReference type="ChEBI" id="CHEBI:78827"/>
        <dbReference type="EC" id="1.1.1.100"/>
    </reaction>
    <physiologicalReaction direction="right-to-left" evidence="5">
        <dbReference type="Rhea" id="RHEA:17399"/>
    </physiologicalReaction>
</comment>
<evidence type="ECO:0000256" key="6">
    <source>
        <dbReference type="SAM" id="MobiDB-lite"/>
    </source>
</evidence>
<dbReference type="InterPro" id="IPR057326">
    <property type="entry name" value="KR_dom"/>
</dbReference>
<dbReference type="PANTHER" id="PTHR42879">
    <property type="entry name" value="3-OXOACYL-(ACYL-CARRIER-PROTEIN) REDUCTASE"/>
    <property type="match status" value="1"/>
</dbReference>
<reference evidence="8" key="1">
    <citation type="submission" date="2022-10" db="EMBL/GenBank/DDBJ databases">
        <title>The complete genomes of actinobacterial strains from the NBC collection.</title>
        <authorList>
            <person name="Joergensen T.S."/>
            <person name="Alvarez Arevalo M."/>
            <person name="Sterndorff E.B."/>
            <person name="Faurdal D."/>
            <person name="Vuksanovic O."/>
            <person name="Mourched A.-S."/>
            <person name="Charusanti P."/>
            <person name="Shaw S."/>
            <person name="Blin K."/>
            <person name="Weber T."/>
        </authorList>
    </citation>
    <scope>NUCLEOTIDE SEQUENCE</scope>
    <source>
        <strain evidence="8">NBC_01482</strain>
    </source>
</reference>
<proteinExistence type="inferred from homology"/>